<keyword evidence="2" id="KW-0804">Transcription</keyword>
<evidence type="ECO:0000313" key="7">
    <source>
        <dbReference type="Proteomes" id="UP000280668"/>
    </source>
</evidence>
<feature type="region of interest" description="Disordered" evidence="3">
    <location>
        <begin position="224"/>
        <end position="244"/>
    </location>
</feature>
<dbReference type="RefSeq" id="WP_123304345.1">
    <property type="nucleotide sequence ID" value="NZ_RKHK01000001.1"/>
</dbReference>
<dbReference type="OrthoDB" id="4328740at2"/>
<dbReference type="GO" id="GO:0005886">
    <property type="term" value="C:plasma membrane"/>
    <property type="evidence" value="ECO:0007669"/>
    <property type="project" value="InterPro"/>
</dbReference>
<dbReference type="Proteomes" id="UP000280668">
    <property type="component" value="Unassembled WGS sequence"/>
</dbReference>
<keyword evidence="7" id="KW-1185">Reference proteome</keyword>
<feature type="domain" description="Anti-sigma K factor RskA C-terminal" evidence="5">
    <location>
        <begin position="111"/>
        <end position="235"/>
    </location>
</feature>
<gene>
    <name evidence="6" type="ORF">EDD31_2392</name>
</gene>
<reference evidence="6 7" key="1">
    <citation type="submission" date="2018-11" db="EMBL/GenBank/DDBJ databases">
        <title>Sequencing the genomes of 1000 actinobacteria strains.</title>
        <authorList>
            <person name="Klenk H.-P."/>
        </authorList>
    </citation>
    <scope>NUCLEOTIDE SEQUENCE [LARGE SCALE GENOMIC DNA]</scope>
    <source>
        <strain evidence="6 7">DSM 11294</strain>
    </source>
</reference>
<organism evidence="6 7">
    <name type="scientific">Bogoriella caseilytica</name>
    <dbReference type="NCBI Taxonomy" id="56055"/>
    <lineage>
        <taxon>Bacteria</taxon>
        <taxon>Bacillati</taxon>
        <taxon>Actinomycetota</taxon>
        <taxon>Actinomycetes</taxon>
        <taxon>Micrococcales</taxon>
        <taxon>Bogoriellaceae</taxon>
        <taxon>Bogoriella</taxon>
    </lineage>
</organism>
<feature type="region of interest" description="Disordered" evidence="3">
    <location>
        <begin position="67"/>
        <end position="102"/>
    </location>
</feature>
<dbReference type="InterPro" id="IPR018764">
    <property type="entry name" value="RskA_C"/>
</dbReference>
<evidence type="ECO:0000256" key="2">
    <source>
        <dbReference type="ARBA" id="ARBA00023163"/>
    </source>
</evidence>
<keyword evidence="4" id="KW-0812">Transmembrane</keyword>
<proteinExistence type="predicted"/>
<keyword evidence="4" id="KW-1133">Transmembrane helix</keyword>
<dbReference type="InterPro" id="IPR041916">
    <property type="entry name" value="Anti_sigma_zinc_sf"/>
</dbReference>
<dbReference type="EMBL" id="RKHK01000001">
    <property type="protein sequence ID" value="ROR73997.1"/>
    <property type="molecule type" value="Genomic_DNA"/>
</dbReference>
<protein>
    <submittedName>
        <fullName evidence="6">Anti-sigma-K factor rskA</fullName>
    </submittedName>
</protein>
<dbReference type="AlphaFoldDB" id="A0A3N2BFH3"/>
<sequence length="244" mass="26379">MRHIDDDPLALIALGELHPDADQAQHLLECGRCRDEVDGLRAVVTAARSGGPLEAPPEHVWERVLAEISPPPSTGERPEAGASRERRRPNSRPAGRRETPRRRSRLVHVTWLAAGLVAGVAGTLVIGQLQETEVPETTVATADLDPLPGWEEAGQARVQEVDGRLLLHVEVTGEVPDGYREVWLLDEEVSQLVSVGMLVGEEGTFDLPDGLDLAELAVVDVSHEPFDGDPNHSGESIVRGQLEG</sequence>
<keyword evidence="4" id="KW-0472">Membrane</keyword>
<feature type="transmembrane region" description="Helical" evidence="4">
    <location>
        <begin position="106"/>
        <end position="127"/>
    </location>
</feature>
<evidence type="ECO:0000313" key="6">
    <source>
        <dbReference type="EMBL" id="ROR73997.1"/>
    </source>
</evidence>
<dbReference type="Gene3D" id="1.10.10.1320">
    <property type="entry name" value="Anti-sigma factor, zinc-finger domain"/>
    <property type="match status" value="1"/>
</dbReference>
<keyword evidence="1" id="KW-0805">Transcription regulation</keyword>
<evidence type="ECO:0000259" key="5">
    <source>
        <dbReference type="Pfam" id="PF10099"/>
    </source>
</evidence>
<name>A0A3N2BFH3_9MICO</name>
<accession>A0A3N2BFH3</accession>
<evidence type="ECO:0000256" key="4">
    <source>
        <dbReference type="SAM" id="Phobius"/>
    </source>
</evidence>
<comment type="caution">
    <text evidence="6">The sequence shown here is derived from an EMBL/GenBank/DDBJ whole genome shotgun (WGS) entry which is preliminary data.</text>
</comment>
<evidence type="ECO:0000256" key="1">
    <source>
        <dbReference type="ARBA" id="ARBA00023015"/>
    </source>
</evidence>
<dbReference type="Pfam" id="PF10099">
    <property type="entry name" value="RskA_C"/>
    <property type="match status" value="1"/>
</dbReference>
<evidence type="ECO:0000256" key="3">
    <source>
        <dbReference type="SAM" id="MobiDB-lite"/>
    </source>
</evidence>